<dbReference type="SUPFAM" id="SSF57625">
    <property type="entry name" value="Invertebrate chitin-binding proteins"/>
    <property type="match status" value="2"/>
</dbReference>
<organism evidence="9 10">
    <name type="scientific">Spodoptera frugiperda</name>
    <name type="common">Fall armyworm</name>
    <dbReference type="NCBI Taxonomy" id="7108"/>
    <lineage>
        <taxon>Eukaryota</taxon>
        <taxon>Metazoa</taxon>
        <taxon>Ecdysozoa</taxon>
        <taxon>Arthropoda</taxon>
        <taxon>Hexapoda</taxon>
        <taxon>Insecta</taxon>
        <taxon>Pterygota</taxon>
        <taxon>Neoptera</taxon>
        <taxon>Endopterygota</taxon>
        <taxon>Lepidoptera</taxon>
        <taxon>Glossata</taxon>
        <taxon>Ditrysia</taxon>
        <taxon>Noctuoidea</taxon>
        <taxon>Noctuidae</taxon>
        <taxon>Amphipyrinae</taxon>
        <taxon>Spodoptera</taxon>
    </lineage>
</organism>
<reference evidence="10" key="1">
    <citation type="submission" date="2025-08" db="UniProtKB">
        <authorList>
            <consortium name="RefSeq"/>
        </authorList>
    </citation>
    <scope>IDENTIFICATION</scope>
    <source>
        <tissue evidence="10">Whole larval tissue</tissue>
    </source>
</reference>
<evidence type="ECO:0000259" key="8">
    <source>
        <dbReference type="PROSITE" id="PS50940"/>
    </source>
</evidence>
<keyword evidence="4" id="KW-1015">Disulfide bond</keyword>
<evidence type="ECO:0000256" key="6">
    <source>
        <dbReference type="SAM" id="MobiDB-lite"/>
    </source>
</evidence>
<evidence type="ECO:0000256" key="5">
    <source>
        <dbReference type="ARBA" id="ARBA00023180"/>
    </source>
</evidence>
<feature type="signal peptide" evidence="7">
    <location>
        <begin position="1"/>
        <end position="18"/>
    </location>
</feature>
<keyword evidence="3" id="KW-0677">Repeat</keyword>
<protein>
    <submittedName>
        <fullName evidence="10">Peritrophin-1</fullName>
    </submittedName>
</protein>
<dbReference type="SMART" id="SM00494">
    <property type="entry name" value="ChtBD2"/>
    <property type="match status" value="2"/>
</dbReference>
<dbReference type="InterPro" id="IPR002557">
    <property type="entry name" value="Chitin-bd_dom"/>
</dbReference>
<sequence>MKGIITLLVIVYAGVGRAQLEECRKELEANGDVQVMLKHEDCDKFFLCNSGEPTEMSCPDGLWFNMKTKHCDWPQNVDCQGRNIPGEALEDSDETEYTTPEWETTPEWTTTTTTEDPEFCDTQTPTTTTSTTTTTSSPTVPPIEIPDEFLPNGCPLNPRIHWLLPHQTDCNAFYSCVWGRLVMRNCPPTLHFNRKLQVCDWPWAAGCPATFNKHLTSRQSLR</sequence>
<dbReference type="Pfam" id="PF01607">
    <property type="entry name" value="CBM_14"/>
    <property type="match status" value="2"/>
</dbReference>
<evidence type="ECO:0000256" key="3">
    <source>
        <dbReference type="ARBA" id="ARBA00022737"/>
    </source>
</evidence>
<dbReference type="PROSITE" id="PS50940">
    <property type="entry name" value="CHIT_BIND_II"/>
    <property type="match status" value="2"/>
</dbReference>
<feature type="domain" description="Chitin-binding type-2" evidence="8">
    <location>
        <begin position="20"/>
        <end position="81"/>
    </location>
</feature>
<feature type="chain" id="PRO_5040391645" evidence="7">
    <location>
        <begin position="19"/>
        <end position="222"/>
    </location>
</feature>
<evidence type="ECO:0000313" key="9">
    <source>
        <dbReference type="Proteomes" id="UP000829999"/>
    </source>
</evidence>
<evidence type="ECO:0000256" key="4">
    <source>
        <dbReference type="ARBA" id="ARBA00023157"/>
    </source>
</evidence>
<keyword evidence="2 7" id="KW-0732">Signal</keyword>
<dbReference type="AlphaFoldDB" id="A0A9R0D3G6"/>
<feature type="domain" description="Chitin-binding type-2" evidence="8">
    <location>
        <begin position="151"/>
        <end position="209"/>
    </location>
</feature>
<dbReference type="GO" id="GO:0008061">
    <property type="term" value="F:chitin binding"/>
    <property type="evidence" value="ECO:0007669"/>
    <property type="project" value="UniProtKB-KW"/>
</dbReference>
<evidence type="ECO:0000256" key="7">
    <source>
        <dbReference type="SAM" id="SignalP"/>
    </source>
</evidence>
<feature type="region of interest" description="Disordered" evidence="6">
    <location>
        <begin position="83"/>
        <end position="140"/>
    </location>
</feature>
<dbReference type="InterPro" id="IPR051940">
    <property type="entry name" value="Chitin_bind-dev_reg"/>
</dbReference>
<keyword evidence="9" id="KW-1185">Reference proteome</keyword>
<evidence type="ECO:0000256" key="1">
    <source>
        <dbReference type="ARBA" id="ARBA00022669"/>
    </source>
</evidence>
<feature type="compositionally biased region" description="Low complexity" evidence="6">
    <location>
        <begin position="122"/>
        <end position="138"/>
    </location>
</feature>
<keyword evidence="5" id="KW-0325">Glycoprotein</keyword>
<dbReference type="Gene3D" id="2.170.140.10">
    <property type="entry name" value="Chitin binding domain"/>
    <property type="match status" value="2"/>
</dbReference>
<accession>A0A9R0D3G6</accession>
<keyword evidence="1" id="KW-0147">Chitin-binding</keyword>
<dbReference type="PANTHER" id="PTHR23301:SF0">
    <property type="entry name" value="CHITIN-BINDING TYPE-2 DOMAIN-CONTAINING PROTEIN-RELATED"/>
    <property type="match status" value="1"/>
</dbReference>
<evidence type="ECO:0000256" key="2">
    <source>
        <dbReference type="ARBA" id="ARBA00022729"/>
    </source>
</evidence>
<evidence type="ECO:0000313" key="10">
    <source>
        <dbReference type="RefSeq" id="XP_035438687.2"/>
    </source>
</evidence>
<dbReference type="GO" id="GO:0005576">
    <property type="term" value="C:extracellular region"/>
    <property type="evidence" value="ECO:0007669"/>
    <property type="project" value="InterPro"/>
</dbReference>
<dbReference type="PANTHER" id="PTHR23301">
    <property type="entry name" value="CHITIN BINDING PERITROPHIN-A"/>
    <property type="match status" value="1"/>
</dbReference>
<gene>
    <name evidence="10" type="primary">LOC118268344</name>
</gene>
<dbReference type="Proteomes" id="UP000829999">
    <property type="component" value="Chromosome 29"/>
</dbReference>
<dbReference type="OrthoDB" id="6020543at2759"/>
<dbReference type="GeneID" id="118268344"/>
<name>A0A9R0D3G6_SPOFR</name>
<proteinExistence type="predicted"/>
<feature type="compositionally biased region" description="Low complexity" evidence="6">
    <location>
        <begin position="97"/>
        <end position="114"/>
    </location>
</feature>
<dbReference type="RefSeq" id="XP_035438687.2">
    <property type="nucleotide sequence ID" value="XM_035582794.2"/>
</dbReference>
<dbReference type="InterPro" id="IPR036508">
    <property type="entry name" value="Chitin-bd_dom_sf"/>
</dbReference>